<dbReference type="EMBL" id="JAUSWN010000001">
    <property type="protein sequence ID" value="MDQ0478524.1"/>
    <property type="molecule type" value="Genomic_DNA"/>
</dbReference>
<protein>
    <submittedName>
        <fullName evidence="2">Membrane protein</fullName>
    </submittedName>
</protein>
<dbReference type="PIRSF" id="PIRSF031501">
    <property type="entry name" value="QueT"/>
    <property type="match status" value="1"/>
</dbReference>
<dbReference type="PANTHER" id="PTHR40044">
    <property type="entry name" value="INTEGRAL MEMBRANE PROTEIN-RELATED"/>
    <property type="match status" value="1"/>
</dbReference>
<feature type="transmembrane region" description="Helical" evidence="1">
    <location>
        <begin position="77"/>
        <end position="94"/>
    </location>
</feature>
<dbReference type="Proteomes" id="UP001224418">
    <property type="component" value="Unassembled WGS sequence"/>
</dbReference>
<feature type="transmembrane region" description="Helical" evidence="1">
    <location>
        <begin position="137"/>
        <end position="158"/>
    </location>
</feature>
<keyword evidence="3" id="KW-1185">Reference proteome</keyword>
<gene>
    <name evidence="2" type="ORF">QOZ93_000225</name>
</gene>
<accession>A0ABU0JR37</accession>
<keyword evidence="1" id="KW-1133">Transmembrane helix</keyword>
<name>A0ABU0JR37_HATLI</name>
<feature type="transmembrane region" description="Helical" evidence="1">
    <location>
        <begin position="54"/>
        <end position="70"/>
    </location>
</feature>
<evidence type="ECO:0000313" key="3">
    <source>
        <dbReference type="Proteomes" id="UP001224418"/>
    </source>
</evidence>
<organism evidence="2 3">
    <name type="scientific">Hathewaya limosa</name>
    <name type="common">Clostridium limosum</name>
    <dbReference type="NCBI Taxonomy" id="1536"/>
    <lineage>
        <taxon>Bacteria</taxon>
        <taxon>Bacillati</taxon>
        <taxon>Bacillota</taxon>
        <taxon>Clostridia</taxon>
        <taxon>Eubacteriales</taxon>
        <taxon>Clostridiaceae</taxon>
        <taxon>Hathewaya</taxon>
    </lineage>
</organism>
<evidence type="ECO:0000313" key="2">
    <source>
        <dbReference type="EMBL" id="MDQ0478524.1"/>
    </source>
</evidence>
<dbReference type="Gene3D" id="1.10.1760.20">
    <property type="match status" value="1"/>
</dbReference>
<evidence type="ECO:0000256" key="1">
    <source>
        <dbReference type="SAM" id="Phobius"/>
    </source>
</evidence>
<dbReference type="InterPro" id="IPR010387">
    <property type="entry name" value="QueT"/>
</dbReference>
<reference evidence="2 3" key="1">
    <citation type="submission" date="2023-07" db="EMBL/GenBank/DDBJ databases">
        <title>Genomic Encyclopedia of Type Strains, Phase IV (KMG-IV): sequencing the most valuable type-strain genomes for metagenomic binning, comparative biology and taxonomic classification.</title>
        <authorList>
            <person name="Goeker M."/>
        </authorList>
    </citation>
    <scope>NUCLEOTIDE SEQUENCE [LARGE SCALE GENOMIC DNA]</scope>
    <source>
        <strain evidence="2 3">DSM 1400</strain>
    </source>
</reference>
<proteinExistence type="predicted"/>
<feature type="transmembrane region" description="Helical" evidence="1">
    <location>
        <begin position="12"/>
        <end position="34"/>
    </location>
</feature>
<dbReference type="Pfam" id="PF06177">
    <property type="entry name" value="QueT"/>
    <property type="match status" value="1"/>
</dbReference>
<keyword evidence="1" id="KW-0472">Membrane</keyword>
<dbReference type="RefSeq" id="WP_111943722.1">
    <property type="nucleotide sequence ID" value="NZ_BAAACJ010000024.1"/>
</dbReference>
<dbReference type="PANTHER" id="PTHR40044:SF1">
    <property type="entry name" value="INTEGRAL MEMBRANE PROTEIN"/>
    <property type="match status" value="1"/>
</dbReference>
<comment type="caution">
    <text evidence="2">The sequence shown here is derived from an EMBL/GenBank/DDBJ whole genome shotgun (WGS) entry which is preliminary data.</text>
</comment>
<keyword evidence="1" id="KW-0812">Transmembrane</keyword>
<sequence length="169" mass="18414">MIKSNSFGAKKIALVAILAAIYSVLTLALSFLSYGPIQFRLAEGLTVLPYFSPYAVWGLFIGCILSNIISPMGIPDLIFGSLATLIGAIITYYIGKSNLKHKKLLAPLPAVIINAVIIGIMIKILYVKDVPLYLNMLYVGIGQLLCCYGLGFPLINIIEKNSVIKNYLK</sequence>
<feature type="transmembrane region" description="Helical" evidence="1">
    <location>
        <begin position="106"/>
        <end position="125"/>
    </location>
</feature>